<sequence>MSADVISIRSTSSSRARLARLPPIRAASAVSLAKFSSAGWWGWAVSYALLAAQLVSPPSDGSSGSVYFRTFSAIFAAFFATIALISFVLTVGSSSTLLNEKKSTICSSSSSSSLLSGGCADDPAPGLAGFAPVGRLLDWV</sequence>
<accession>A0A182UIC6</accession>
<reference evidence="2" key="2">
    <citation type="submission" date="2020-05" db="UniProtKB">
        <authorList>
            <consortium name="EnsemblMetazoa"/>
        </authorList>
    </citation>
    <scope>IDENTIFICATION</scope>
    <source>
        <strain evidence="2">CM1001059</strain>
    </source>
</reference>
<keyword evidence="3" id="KW-1185">Reference proteome</keyword>
<keyword evidence="1" id="KW-1133">Transmembrane helix</keyword>
<evidence type="ECO:0000313" key="2">
    <source>
        <dbReference type="EnsemblMetazoa" id="AMEC020945-PA"/>
    </source>
</evidence>
<evidence type="ECO:0000256" key="1">
    <source>
        <dbReference type="SAM" id="Phobius"/>
    </source>
</evidence>
<feature type="transmembrane region" description="Helical" evidence="1">
    <location>
        <begin position="67"/>
        <end position="92"/>
    </location>
</feature>
<dbReference type="VEuPathDB" id="VectorBase:AMEC020945"/>
<protein>
    <submittedName>
        <fullName evidence="2">Uncharacterized protein</fullName>
    </submittedName>
</protein>
<feature type="transmembrane region" description="Helical" evidence="1">
    <location>
        <begin position="38"/>
        <end position="55"/>
    </location>
</feature>
<name>A0A182UIC6_9DIPT</name>
<reference evidence="3" key="1">
    <citation type="submission" date="2014-01" db="EMBL/GenBank/DDBJ databases">
        <title>The Genome Sequence of Anopheles melas CM1001059_A (V2).</title>
        <authorList>
            <consortium name="The Broad Institute Genomics Platform"/>
            <person name="Neafsey D.E."/>
            <person name="Besansky N."/>
            <person name="Howell P."/>
            <person name="Walton C."/>
            <person name="Young S.K."/>
            <person name="Zeng Q."/>
            <person name="Gargeya S."/>
            <person name="Fitzgerald M."/>
            <person name="Haas B."/>
            <person name="Abouelleil A."/>
            <person name="Allen A.W."/>
            <person name="Alvarado L."/>
            <person name="Arachchi H.M."/>
            <person name="Berlin A.M."/>
            <person name="Chapman S.B."/>
            <person name="Gainer-Dewar J."/>
            <person name="Goldberg J."/>
            <person name="Griggs A."/>
            <person name="Gujja S."/>
            <person name="Hansen M."/>
            <person name="Howarth C."/>
            <person name="Imamovic A."/>
            <person name="Ireland A."/>
            <person name="Larimer J."/>
            <person name="McCowan C."/>
            <person name="Murphy C."/>
            <person name="Pearson M."/>
            <person name="Poon T.W."/>
            <person name="Priest M."/>
            <person name="Roberts A."/>
            <person name="Saif S."/>
            <person name="Shea T."/>
            <person name="Sisk P."/>
            <person name="Sykes S."/>
            <person name="Wortman J."/>
            <person name="Nusbaum C."/>
            <person name="Birren B."/>
        </authorList>
    </citation>
    <scope>NUCLEOTIDE SEQUENCE [LARGE SCALE GENOMIC DNA]</scope>
    <source>
        <strain evidence="3">CM1001059</strain>
    </source>
</reference>
<keyword evidence="1" id="KW-0812">Transmembrane</keyword>
<organism evidence="2 3">
    <name type="scientific">Anopheles melas</name>
    <dbReference type="NCBI Taxonomy" id="34690"/>
    <lineage>
        <taxon>Eukaryota</taxon>
        <taxon>Metazoa</taxon>
        <taxon>Ecdysozoa</taxon>
        <taxon>Arthropoda</taxon>
        <taxon>Hexapoda</taxon>
        <taxon>Insecta</taxon>
        <taxon>Pterygota</taxon>
        <taxon>Neoptera</taxon>
        <taxon>Endopterygota</taxon>
        <taxon>Diptera</taxon>
        <taxon>Nematocera</taxon>
        <taxon>Culicoidea</taxon>
        <taxon>Culicidae</taxon>
        <taxon>Anophelinae</taxon>
        <taxon>Anopheles</taxon>
    </lineage>
</organism>
<proteinExistence type="predicted"/>
<keyword evidence="1" id="KW-0472">Membrane</keyword>
<dbReference type="Proteomes" id="UP000075902">
    <property type="component" value="Unassembled WGS sequence"/>
</dbReference>
<evidence type="ECO:0000313" key="3">
    <source>
        <dbReference type="Proteomes" id="UP000075902"/>
    </source>
</evidence>
<dbReference type="EnsemblMetazoa" id="AMEC020945-RA">
    <property type="protein sequence ID" value="AMEC020945-PA"/>
    <property type="gene ID" value="AMEC020945"/>
</dbReference>
<dbReference type="AlphaFoldDB" id="A0A182UIC6"/>